<organism evidence="2 3">
    <name type="scientific">Candidatus Gallacutalibacter pullicola</name>
    <dbReference type="NCBI Taxonomy" id="2840830"/>
    <lineage>
        <taxon>Bacteria</taxon>
        <taxon>Bacillati</taxon>
        <taxon>Bacillota</taxon>
        <taxon>Clostridia</taxon>
        <taxon>Eubacteriales</taxon>
        <taxon>Candidatus Gallacutalibacter</taxon>
    </lineage>
</organism>
<dbReference type="Proteomes" id="UP000886785">
    <property type="component" value="Unassembled WGS sequence"/>
</dbReference>
<reference evidence="2" key="1">
    <citation type="submission" date="2020-10" db="EMBL/GenBank/DDBJ databases">
        <authorList>
            <person name="Gilroy R."/>
        </authorList>
    </citation>
    <scope>NUCLEOTIDE SEQUENCE</scope>
    <source>
        <strain evidence="2">ChiSjej1B19-7085</strain>
    </source>
</reference>
<proteinExistence type="predicted"/>
<dbReference type="PROSITE" id="PS50943">
    <property type="entry name" value="HTH_CROC1"/>
    <property type="match status" value="1"/>
</dbReference>
<feature type="domain" description="HTH cro/C1-type" evidence="1">
    <location>
        <begin position="97"/>
        <end position="151"/>
    </location>
</feature>
<name>A0A9D1DQS6_9FIRM</name>
<dbReference type="CDD" id="cd00093">
    <property type="entry name" value="HTH_XRE"/>
    <property type="match status" value="1"/>
</dbReference>
<sequence>MANITLYKIDCFESNDEKEIGIFYSLLPWNEEPGRSFDDDGGREYVLPNGYEVDSVDGDPRITGESGICSIQEYNGLPVLIDPVKKQAILLERVKKIQQVREAAGMTRAELAQLLEISQKELFELENCEREAGTRLLSQIARHLSCDIMDLI</sequence>
<dbReference type="SMART" id="SM00530">
    <property type="entry name" value="HTH_XRE"/>
    <property type="match status" value="1"/>
</dbReference>
<dbReference type="Pfam" id="PF01381">
    <property type="entry name" value="HTH_3"/>
    <property type="match status" value="1"/>
</dbReference>
<evidence type="ECO:0000313" key="2">
    <source>
        <dbReference type="EMBL" id="HIR57281.1"/>
    </source>
</evidence>
<dbReference type="AlphaFoldDB" id="A0A9D1DQS6"/>
<dbReference type="Gene3D" id="1.10.260.40">
    <property type="entry name" value="lambda repressor-like DNA-binding domains"/>
    <property type="match status" value="1"/>
</dbReference>
<reference evidence="2" key="2">
    <citation type="journal article" date="2021" name="PeerJ">
        <title>Extensive microbial diversity within the chicken gut microbiome revealed by metagenomics and culture.</title>
        <authorList>
            <person name="Gilroy R."/>
            <person name="Ravi A."/>
            <person name="Getino M."/>
            <person name="Pursley I."/>
            <person name="Horton D.L."/>
            <person name="Alikhan N.F."/>
            <person name="Baker D."/>
            <person name="Gharbi K."/>
            <person name="Hall N."/>
            <person name="Watson M."/>
            <person name="Adriaenssens E.M."/>
            <person name="Foster-Nyarko E."/>
            <person name="Jarju S."/>
            <person name="Secka A."/>
            <person name="Antonio M."/>
            <person name="Oren A."/>
            <person name="Chaudhuri R.R."/>
            <person name="La Ragione R."/>
            <person name="Hildebrand F."/>
            <person name="Pallen M.J."/>
        </authorList>
    </citation>
    <scope>NUCLEOTIDE SEQUENCE</scope>
    <source>
        <strain evidence="2">ChiSjej1B19-7085</strain>
    </source>
</reference>
<accession>A0A9D1DQS6</accession>
<dbReference type="EMBL" id="DVHF01000075">
    <property type="protein sequence ID" value="HIR57281.1"/>
    <property type="molecule type" value="Genomic_DNA"/>
</dbReference>
<dbReference type="SUPFAM" id="SSF47413">
    <property type="entry name" value="lambda repressor-like DNA-binding domains"/>
    <property type="match status" value="1"/>
</dbReference>
<evidence type="ECO:0000313" key="3">
    <source>
        <dbReference type="Proteomes" id="UP000886785"/>
    </source>
</evidence>
<comment type="caution">
    <text evidence="2">The sequence shown here is derived from an EMBL/GenBank/DDBJ whole genome shotgun (WGS) entry which is preliminary data.</text>
</comment>
<gene>
    <name evidence="2" type="ORF">IAA54_06405</name>
</gene>
<dbReference type="InterPro" id="IPR010982">
    <property type="entry name" value="Lambda_DNA-bd_dom_sf"/>
</dbReference>
<evidence type="ECO:0000259" key="1">
    <source>
        <dbReference type="PROSITE" id="PS50943"/>
    </source>
</evidence>
<protein>
    <submittedName>
        <fullName evidence="2">Helix-turn-helix transcriptional regulator</fullName>
    </submittedName>
</protein>
<dbReference type="GO" id="GO:0003677">
    <property type="term" value="F:DNA binding"/>
    <property type="evidence" value="ECO:0007669"/>
    <property type="project" value="InterPro"/>
</dbReference>
<dbReference type="InterPro" id="IPR001387">
    <property type="entry name" value="Cro/C1-type_HTH"/>
</dbReference>